<dbReference type="Pfam" id="PF13450">
    <property type="entry name" value="NAD_binding_8"/>
    <property type="match status" value="1"/>
</dbReference>
<proteinExistence type="inferred from homology"/>
<evidence type="ECO:0008006" key="8">
    <source>
        <dbReference type="Google" id="ProtNLM"/>
    </source>
</evidence>
<evidence type="ECO:0000313" key="6">
    <source>
        <dbReference type="EMBL" id="KAJ5102379.1"/>
    </source>
</evidence>
<gene>
    <name evidence="6" type="ORF">NUU61_004601</name>
</gene>
<name>A0A9W9FLJ8_9EURO</name>
<keyword evidence="5" id="KW-0560">Oxidoreductase</keyword>
<dbReference type="PIRSF" id="PIRSF000332">
    <property type="entry name" value="FMO"/>
    <property type="match status" value="1"/>
</dbReference>
<dbReference type="InterPro" id="IPR036188">
    <property type="entry name" value="FAD/NAD-bd_sf"/>
</dbReference>
<dbReference type="GeneID" id="81394351"/>
<reference evidence="6" key="2">
    <citation type="journal article" date="2023" name="IMA Fungus">
        <title>Comparative genomic study of the Penicillium genus elucidates a diverse pangenome and 15 lateral gene transfer events.</title>
        <authorList>
            <person name="Petersen C."/>
            <person name="Sorensen T."/>
            <person name="Nielsen M.R."/>
            <person name="Sondergaard T.E."/>
            <person name="Sorensen J.L."/>
            <person name="Fitzpatrick D.A."/>
            <person name="Frisvad J.C."/>
            <person name="Nielsen K.L."/>
        </authorList>
    </citation>
    <scope>NUCLEOTIDE SEQUENCE</scope>
    <source>
        <strain evidence="6">IBT 34128</strain>
    </source>
</reference>
<comment type="similarity">
    <text evidence="1">Belongs to the FMO family.</text>
</comment>
<organism evidence="6 7">
    <name type="scientific">Penicillium alfredii</name>
    <dbReference type="NCBI Taxonomy" id="1506179"/>
    <lineage>
        <taxon>Eukaryota</taxon>
        <taxon>Fungi</taxon>
        <taxon>Dikarya</taxon>
        <taxon>Ascomycota</taxon>
        <taxon>Pezizomycotina</taxon>
        <taxon>Eurotiomycetes</taxon>
        <taxon>Eurotiomycetidae</taxon>
        <taxon>Eurotiales</taxon>
        <taxon>Aspergillaceae</taxon>
        <taxon>Penicillium</taxon>
    </lineage>
</organism>
<accession>A0A9W9FLJ8</accession>
<dbReference type="PANTHER" id="PTHR23023">
    <property type="entry name" value="DIMETHYLANILINE MONOOXYGENASE"/>
    <property type="match status" value="1"/>
</dbReference>
<sequence length="495" mass="54550">MSGHSPRVAVIGAGISGVVTAGHLLEAGIEVTVFERNHAAGGVWLYDKRTPIEVQYPAARPSDAEQHVEDGRDKIERQFLLHAPPGPCYESLTNNVPTPLLRTKLNAWPEGTAPFVKHNVLREYIQDTSKKAGVDAVTLYGTRVTKVYKDGSTWQVRWSSLHNNTQTASLAEKQEASTFDSVVIASGHYHTPLIPDIPGLPDAKAKWPSRIFHSKSFRRSEGFKGKNILLVGGGVSSLDIAREISPFVHQIHQSTRGGAFDFPSSALPANATRISEIAALELISSETVQENEHLALTIHLKSGETLPDIDQIILCTGYQMVLPFLAEYNNHDLPVTEANESVLVTDGTQVHNLHRDIFYIPDPTLSFVGIPFYTATFTLFEFQAIAVAAFVSGVAQLPSTKAMRDEYTDRVKAKGYGRKFHSLREEERPYVKGLVDWVNAARVARGLSLVEGHTPTWIQEKEAHLERLNQVLSGNTQTETPETRVEGPIEVDVAV</sequence>
<evidence type="ECO:0000256" key="5">
    <source>
        <dbReference type="ARBA" id="ARBA00023002"/>
    </source>
</evidence>
<dbReference type="GO" id="GO:0050661">
    <property type="term" value="F:NADP binding"/>
    <property type="evidence" value="ECO:0007669"/>
    <property type="project" value="InterPro"/>
</dbReference>
<keyword evidence="7" id="KW-1185">Reference proteome</keyword>
<evidence type="ECO:0000256" key="3">
    <source>
        <dbReference type="ARBA" id="ARBA00022827"/>
    </source>
</evidence>
<keyword evidence="4" id="KW-0521">NADP</keyword>
<dbReference type="RefSeq" id="XP_056513210.1">
    <property type="nucleotide sequence ID" value="XM_056655183.1"/>
</dbReference>
<dbReference type="InterPro" id="IPR020946">
    <property type="entry name" value="Flavin_mOase-like"/>
</dbReference>
<dbReference type="InterPro" id="IPR050346">
    <property type="entry name" value="FMO-like"/>
</dbReference>
<dbReference type="Pfam" id="PF00743">
    <property type="entry name" value="FMO-like"/>
    <property type="match status" value="1"/>
</dbReference>
<dbReference type="EMBL" id="JAPMSZ010000005">
    <property type="protein sequence ID" value="KAJ5102379.1"/>
    <property type="molecule type" value="Genomic_DNA"/>
</dbReference>
<reference evidence="6" key="1">
    <citation type="submission" date="2022-11" db="EMBL/GenBank/DDBJ databases">
        <authorList>
            <person name="Petersen C."/>
        </authorList>
    </citation>
    <scope>NUCLEOTIDE SEQUENCE</scope>
    <source>
        <strain evidence="6">IBT 34128</strain>
    </source>
</reference>
<keyword evidence="2" id="KW-0285">Flavoprotein</keyword>
<comment type="caution">
    <text evidence="6">The sequence shown here is derived from an EMBL/GenBank/DDBJ whole genome shotgun (WGS) entry which is preliminary data.</text>
</comment>
<dbReference type="Gene3D" id="3.50.50.60">
    <property type="entry name" value="FAD/NAD(P)-binding domain"/>
    <property type="match status" value="2"/>
</dbReference>
<dbReference type="GO" id="GO:0004499">
    <property type="term" value="F:N,N-dimethylaniline monooxygenase activity"/>
    <property type="evidence" value="ECO:0007669"/>
    <property type="project" value="InterPro"/>
</dbReference>
<dbReference type="AlphaFoldDB" id="A0A9W9FLJ8"/>
<evidence type="ECO:0000313" key="7">
    <source>
        <dbReference type="Proteomes" id="UP001141434"/>
    </source>
</evidence>
<evidence type="ECO:0000256" key="4">
    <source>
        <dbReference type="ARBA" id="ARBA00022857"/>
    </source>
</evidence>
<dbReference type="SUPFAM" id="SSF51905">
    <property type="entry name" value="FAD/NAD(P)-binding domain"/>
    <property type="match status" value="2"/>
</dbReference>
<evidence type="ECO:0000256" key="2">
    <source>
        <dbReference type="ARBA" id="ARBA00022630"/>
    </source>
</evidence>
<dbReference type="GO" id="GO:0050660">
    <property type="term" value="F:flavin adenine dinucleotide binding"/>
    <property type="evidence" value="ECO:0007669"/>
    <property type="project" value="InterPro"/>
</dbReference>
<dbReference type="Proteomes" id="UP001141434">
    <property type="component" value="Unassembled WGS sequence"/>
</dbReference>
<dbReference type="OrthoDB" id="66881at2759"/>
<evidence type="ECO:0000256" key="1">
    <source>
        <dbReference type="ARBA" id="ARBA00009183"/>
    </source>
</evidence>
<dbReference type="PRINTS" id="PR00419">
    <property type="entry name" value="ADXRDTASE"/>
</dbReference>
<keyword evidence="3" id="KW-0274">FAD</keyword>
<dbReference type="InterPro" id="IPR000960">
    <property type="entry name" value="Flavin_mOase"/>
</dbReference>
<protein>
    <recommendedName>
        <fullName evidence="8">FAD dependent oxidoreductase domain-containing protein</fullName>
    </recommendedName>
</protein>